<name>A0AC59Y487_RANTA</name>
<sequence length="95" mass="10443">MTGIHTSAFVSTWERPADTETRPSTQKAEESPRLSNSSPHLACALPFVDVSPGPLGQCAISVTPQELCDKLHEYPHRISPLDVHRLVPRFAVARV</sequence>
<reference evidence="1" key="2">
    <citation type="submission" date="2025-03" db="EMBL/GenBank/DDBJ databases">
        <authorList>
            <consortium name="ELIXIR-Norway"/>
            <consortium name="Elixir Norway"/>
        </authorList>
    </citation>
    <scope>NUCLEOTIDE SEQUENCE</scope>
</reference>
<dbReference type="Proteomes" id="UP001162501">
    <property type="component" value="Chromosome 1"/>
</dbReference>
<protein>
    <submittedName>
        <fullName evidence="1">Uncharacterized protein</fullName>
    </submittedName>
</protein>
<reference evidence="1" key="1">
    <citation type="submission" date="2023-05" db="EMBL/GenBank/DDBJ databases">
        <authorList>
            <consortium name="ELIXIR-Norway"/>
        </authorList>
    </citation>
    <scope>NUCLEOTIDE SEQUENCE</scope>
</reference>
<gene>
    <name evidence="1" type="ORF">MRATA1EN22A_LOCUS1469</name>
</gene>
<dbReference type="EMBL" id="OX596085">
    <property type="protein sequence ID" value="CAM9360189.1"/>
    <property type="molecule type" value="Genomic_DNA"/>
</dbReference>
<evidence type="ECO:0000313" key="1">
    <source>
        <dbReference type="EMBL" id="CAM9360189.1"/>
    </source>
</evidence>
<organism evidence="1 2">
    <name type="scientific">Rangifer tarandus platyrhynchus</name>
    <name type="common">Svalbard reindeer</name>
    <dbReference type="NCBI Taxonomy" id="3082113"/>
    <lineage>
        <taxon>Eukaryota</taxon>
        <taxon>Metazoa</taxon>
        <taxon>Chordata</taxon>
        <taxon>Craniata</taxon>
        <taxon>Vertebrata</taxon>
        <taxon>Euteleostomi</taxon>
        <taxon>Mammalia</taxon>
        <taxon>Eutheria</taxon>
        <taxon>Laurasiatheria</taxon>
        <taxon>Artiodactyla</taxon>
        <taxon>Ruminantia</taxon>
        <taxon>Pecora</taxon>
        <taxon>Cervidae</taxon>
        <taxon>Odocoileinae</taxon>
        <taxon>Rangifer</taxon>
    </lineage>
</organism>
<accession>A0AC59Y487</accession>
<evidence type="ECO:0000313" key="2">
    <source>
        <dbReference type="Proteomes" id="UP001162501"/>
    </source>
</evidence>
<proteinExistence type="predicted"/>